<dbReference type="Pfam" id="PF13518">
    <property type="entry name" value="HTH_28"/>
    <property type="match status" value="1"/>
</dbReference>
<feature type="domain" description="Insertion element IS150 protein InsJ-like helix-turn-helix" evidence="2">
    <location>
        <begin position="31"/>
        <end position="65"/>
    </location>
</feature>
<gene>
    <name evidence="3" type="ORF">CP97_14816</name>
</gene>
<reference evidence="4" key="2">
    <citation type="submission" date="2015-04" db="EMBL/GenBank/DDBJ databases">
        <title>The complete genome sequence of Erythrobacter sp. s21-N3.</title>
        <authorList>
            <person name="Zhuang L."/>
            <person name="Liu Y."/>
            <person name="Shao Z."/>
        </authorList>
    </citation>
    <scope>NUCLEOTIDE SEQUENCE [LARGE SCALE GENOMIC DNA]</scope>
    <source>
        <strain evidence="4">s21-N3</strain>
    </source>
</reference>
<evidence type="ECO:0000313" key="4">
    <source>
        <dbReference type="Proteomes" id="UP000059113"/>
    </source>
</evidence>
<dbReference type="InterPro" id="IPR055247">
    <property type="entry name" value="InsJ-like_HTH"/>
</dbReference>
<name>A0A161IA44_9SPHN</name>
<dbReference type="AlphaFoldDB" id="A0A161IA44"/>
<sequence length="181" mass="20622">MTHHTSITPVAHSTPAEIQPRHDGWTLPKQAEFLRQLAATHNVAQAARHVGMSRQSAYRLRNRLKGEPFDIAWDCAFRRQYDALAQAALERALNGVEVPHFHKGELVHVSRRYDERLTVALLAMQDRLTPIARPRHYEHENMPTDDFEVLVERVEEGEELWAEAAEDSGQASDPPAEPHEV</sequence>
<dbReference type="Proteomes" id="UP000059113">
    <property type="component" value="Chromosome"/>
</dbReference>
<dbReference type="EMBL" id="CP011310">
    <property type="protein sequence ID" value="ANC50502.1"/>
    <property type="molecule type" value="Genomic_DNA"/>
</dbReference>
<evidence type="ECO:0000313" key="3">
    <source>
        <dbReference type="EMBL" id="ANC50502.1"/>
    </source>
</evidence>
<feature type="region of interest" description="Disordered" evidence="1">
    <location>
        <begin position="160"/>
        <end position="181"/>
    </location>
</feature>
<dbReference type="OrthoDB" id="7282816at2"/>
<protein>
    <recommendedName>
        <fullName evidence="2">Insertion element IS150 protein InsJ-like helix-turn-helix domain-containing protein</fullName>
    </recommendedName>
</protein>
<feature type="region of interest" description="Disordered" evidence="1">
    <location>
        <begin position="1"/>
        <end position="22"/>
    </location>
</feature>
<reference evidence="3 4" key="1">
    <citation type="journal article" date="2015" name="Int. J. Syst. Evol. Microbiol.">
        <title>Erythrobacter atlanticus sp. nov., a bacterium from ocean sediment able to degrade polycyclic aromatic hydrocarbons.</title>
        <authorList>
            <person name="Zhuang L."/>
            <person name="Liu Y."/>
            <person name="Wang L."/>
            <person name="Wang W."/>
            <person name="Shao Z."/>
        </authorList>
    </citation>
    <scope>NUCLEOTIDE SEQUENCE [LARGE SCALE GENOMIC DNA]</scope>
    <source>
        <strain evidence="4">s21-N3</strain>
    </source>
</reference>
<dbReference type="RefSeq" id="WP_048886297.1">
    <property type="nucleotide sequence ID" value="NZ_CP011310.1"/>
</dbReference>
<proteinExistence type="predicted"/>
<evidence type="ECO:0000259" key="2">
    <source>
        <dbReference type="Pfam" id="PF13518"/>
    </source>
</evidence>
<dbReference type="KEGG" id="ery:CP97_14816"/>
<evidence type="ECO:0000256" key="1">
    <source>
        <dbReference type="SAM" id="MobiDB-lite"/>
    </source>
</evidence>
<dbReference type="STRING" id="1648404.CP97_14816"/>
<accession>A0A161IA44</accession>
<keyword evidence="4" id="KW-1185">Reference proteome</keyword>
<organism evidence="3 4">
    <name type="scientific">Aurantiacibacter atlanticus</name>
    <dbReference type="NCBI Taxonomy" id="1648404"/>
    <lineage>
        <taxon>Bacteria</taxon>
        <taxon>Pseudomonadati</taxon>
        <taxon>Pseudomonadota</taxon>
        <taxon>Alphaproteobacteria</taxon>
        <taxon>Sphingomonadales</taxon>
        <taxon>Erythrobacteraceae</taxon>
        <taxon>Aurantiacibacter</taxon>
    </lineage>
</organism>